<dbReference type="InterPro" id="IPR008490">
    <property type="entry name" value="Transposase_InsH_N"/>
</dbReference>
<dbReference type="AlphaFoldDB" id="A0A3G2ECF0"/>
<dbReference type="Pfam" id="PF05598">
    <property type="entry name" value="DUF772"/>
    <property type="match status" value="1"/>
</dbReference>
<keyword evidence="3" id="KW-1185">Reference proteome</keyword>
<evidence type="ECO:0000259" key="1">
    <source>
        <dbReference type="Pfam" id="PF05598"/>
    </source>
</evidence>
<accession>A0A3G2ECF0</accession>
<proteinExistence type="predicted"/>
<name>A0A3G2ECF0_9BURK</name>
<sequence>MIKHSLFADQEHKAKLNKFGDTLRLLEQRADFAALAAAVDAAAPGPSCKRVGCLPFSTKRMVRVLLILRLFNLSDEQMKHQLLDRLGLQRVWVAHEQPYPRPEHVPDARTIGGRAP</sequence>
<feature type="domain" description="Transposase InsH N-terminal" evidence="1">
    <location>
        <begin position="16"/>
        <end position="92"/>
    </location>
</feature>
<dbReference type="Proteomes" id="UP000279594">
    <property type="component" value="Chromosome"/>
</dbReference>
<dbReference type="EMBL" id="CP033019">
    <property type="protein sequence ID" value="AYM76745.1"/>
    <property type="molecule type" value="Genomic_DNA"/>
</dbReference>
<evidence type="ECO:0000313" key="3">
    <source>
        <dbReference type="Proteomes" id="UP000279594"/>
    </source>
</evidence>
<dbReference type="RefSeq" id="WP_121669580.1">
    <property type="nucleotide sequence ID" value="NZ_CP033019.1"/>
</dbReference>
<evidence type="ECO:0000313" key="2">
    <source>
        <dbReference type="EMBL" id="AYM76745.1"/>
    </source>
</evidence>
<organism evidence="2 3">
    <name type="scientific">Janthinobacterium agaricidamnosum</name>
    <dbReference type="NCBI Taxonomy" id="55508"/>
    <lineage>
        <taxon>Bacteria</taxon>
        <taxon>Pseudomonadati</taxon>
        <taxon>Pseudomonadota</taxon>
        <taxon>Betaproteobacteria</taxon>
        <taxon>Burkholderiales</taxon>
        <taxon>Oxalobacteraceae</taxon>
        <taxon>Janthinobacterium</taxon>
    </lineage>
</organism>
<gene>
    <name evidence="2" type="ORF">D9M09_13745</name>
</gene>
<protein>
    <submittedName>
        <fullName evidence="2">Transposase</fullName>
    </submittedName>
</protein>
<reference evidence="2 3" key="1">
    <citation type="submission" date="2018-10" db="EMBL/GenBank/DDBJ databases">
        <title>Effects of UV and annual dynamics of microbial communities in freshwater RAS systems.</title>
        <authorList>
            <person name="Bekkelund A.K."/>
            <person name="Hansen B.R."/>
            <person name="Stokken H."/>
            <person name="Eriksen B.F."/>
            <person name="Kashulin N.A."/>
        </authorList>
    </citation>
    <scope>NUCLEOTIDE SEQUENCE [LARGE SCALE GENOMIC DNA]</scope>
    <source>
        <strain evidence="2 3">BHSEK</strain>
    </source>
</reference>